<feature type="domain" description="Fumarate reductase/succinate dehydrogenase flavoprotein-like C-terminal" evidence="12">
    <location>
        <begin position="445"/>
        <end position="571"/>
    </location>
</feature>
<dbReference type="GO" id="GO:0009055">
    <property type="term" value="F:electron transfer activity"/>
    <property type="evidence" value="ECO:0007669"/>
    <property type="project" value="TreeGrafter"/>
</dbReference>
<dbReference type="AlphaFoldDB" id="A0A3B1DXN7"/>
<evidence type="ECO:0000256" key="8">
    <source>
        <dbReference type="ARBA" id="ARBA00022982"/>
    </source>
</evidence>
<evidence type="ECO:0000256" key="7">
    <source>
        <dbReference type="ARBA" id="ARBA00022827"/>
    </source>
</evidence>
<dbReference type="InterPro" id="IPR003953">
    <property type="entry name" value="FAD-dep_OxRdtase_2_FAD-bd"/>
</dbReference>
<dbReference type="Gene3D" id="4.10.80.40">
    <property type="entry name" value="succinate dehydrogenase protein domain"/>
    <property type="match status" value="1"/>
</dbReference>
<evidence type="ECO:0000259" key="11">
    <source>
        <dbReference type="Pfam" id="PF00890"/>
    </source>
</evidence>
<dbReference type="EC" id="1.3.5.1" evidence="4"/>
<proteinExistence type="inferred from homology"/>
<dbReference type="GO" id="GO:0009061">
    <property type="term" value="P:anaerobic respiration"/>
    <property type="evidence" value="ECO:0007669"/>
    <property type="project" value="TreeGrafter"/>
</dbReference>
<comment type="subcellular location">
    <subcellularLocation>
        <location evidence="2">Membrane</location>
        <topology evidence="2">Peripheral membrane protein</topology>
    </subcellularLocation>
</comment>
<dbReference type="PROSITE" id="PS51257">
    <property type="entry name" value="PROKAR_LIPOPROTEIN"/>
    <property type="match status" value="1"/>
</dbReference>
<evidence type="ECO:0000256" key="5">
    <source>
        <dbReference type="ARBA" id="ARBA00022448"/>
    </source>
</evidence>
<dbReference type="GO" id="GO:0022900">
    <property type="term" value="P:electron transport chain"/>
    <property type="evidence" value="ECO:0007669"/>
    <property type="project" value="InterPro"/>
</dbReference>
<dbReference type="Gene3D" id="3.50.50.60">
    <property type="entry name" value="FAD/NAD(P)-binding domain"/>
    <property type="match status" value="1"/>
</dbReference>
<dbReference type="InterPro" id="IPR027477">
    <property type="entry name" value="Succ_DH/fumarate_Rdtase_cat_sf"/>
</dbReference>
<dbReference type="FunFam" id="3.90.700.10:FF:000001">
    <property type="entry name" value="Mitochondrial succinate dehydrogenase flavoprotein subunit"/>
    <property type="match status" value="1"/>
</dbReference>
<evidence type="ECO:0000256" key="9">
    <source>
        <dbReference type="ARBA" id="ARBA00023002"/>
    </source>
</evidence>
<name>A0A3B1DXN7_9ZZZZ</name>
<accession>A0A3B1DXN7</accession>
<keyword evidence="10" id="KW-0472">Membrane</keyword>
<evidence type="ECO:0000256" key="6">
    <source>
        <dbReference type="ARBA" id="ARBA00022630"/>
    </source>
</evidence>
<comment type="cofactor">
    <cofactor evidence="1">
        <name>FAD</name>
        <dbReference type="ChEBI" id="CHEBI:57692"/>
    </cofactor>
</comment>
<dbReference type="SUPFAM" id="SSF46977">
    <property type="entry name" value="Succinate dehydrogenase/fumarate reductase flavoprotein C-terminal domain"/>
    <property type="match status" value="1"/>
</dbReference>
<keyword evidence="9 13" id="KW-0560">Oxidoreductase</keyword>
<dbReference type="InterPro" id="IPR037099">
    <property type="entry name" value="Fum_R/Succ_DH_flav-like_C_sf"/>
</dbReference>
<dbReference type="PRINTS" id="PR00411">
    <property type="entry name" value="PNDRDTASEI"/>
</dbReference>
<evidence type="ECO:0000259" key="12">
    <source>
        <dbReference type="Pfam" id="PF02910"/>
    </source>
</evidence>
<reference evidence="13" key="1">
    <citation type="submission" date="2018-10" db="EMBL/GenBank/DDBJ databases">
        <authorList>
            <person name="Aoki K."/>
        </authorList>
    </citation>
    <scope>NUCLEOTIDE SEQUENCE</scope>
</reference>
<gene>
    <name evidence="13" type="ORF">MNB_ARC-1_330</name>
</gene>
<dbReference type="InterPro" id="IPR003952">
    <property type="entry name" value="FRD_SDH_FAD_BS"/>
</dbReference>
<dbReference type="PIRSF" id="PIRSF000171">
    <property type="entry name" value="SDHA_APRA_LASPO"/>
    <property type="match status" value="1"/>
</dbReference>
<evidence type="ECO:0000256" key="3">
    <source>
        <dbReference type="ARBA" id="ARBA00008040"/>
    </source>
</evidence>
<keyword evidence="7" id="KW-0274">FAD</keyword>
<dbReference type="EMBL" id="UOYO01000027">
    <property type="protein sequence ID" value="VAY87702.1"/>
    <property type="molecule type" value="Genomic_DNA"/>
</dbReference>
<keyword evidence="8" id="KW-0249">Electron transport</keyword>
<dbReference type="Pfam" id="PF02910">
    <property type="entry name" value="Succ_DH_flav_C"/>
    <property type="match status" value="1"/>
</dbReference>
<feature type="domain" description="FAD-dependent oxidoreductase 2 FAD-binding" evidence="11">
    <location>
        <begin position="9"/>
        <end position="390"/>
    </location>
</feature>
<evidence type="ECO:0000313" key="13">
    <source>
        <dbReference type="EMBL" id="VAY87702.1"/>
    </source>
</evidence>
<dbReference type="PROSITE" id="PS00504">
    <property type="entry name" value="FRD_SDH_FAD_BINDING"/>
    <property type="match status" value="1"/>
</dbReference>
<dbReference type="SUPFAM" id="SSF56425">
    <property type="entry name" value="Succinate dehydrogenase/fumarate reductase flavoprotein, catalytic domain"/>
    <property type="match status" value="1"/>
</dbReference>
<protein>
    <recommendedName>
        <fullName evidence="4">succinate dehydrogenase</fullName>
        <ecNumber evidence="4">1.3.5.1</ecNumber>
    </recommendedName>
</protein>
<dbReference type="Gene3D" id="1.20.58.100">
    <property type="entry name" value="Fumarate reductase/succinate dehydrogenase flavoprotein-like, C-terminal domain"/>
    <property type="match status" value="1"/>
</dbReference>
<dbReference type="NCBIfam" id="TIGR01812">
    <property type="entry name" value="sdhA_frdA_Gneg"/>
    <property type="match status" value="1"/>
</dbReference>
<dbReference type="GO" id="GO:0005886">
    <property type="term" value="C:plasma membrane"/>
    <property type="evidence" value="ECO:0007669"/>
    <property type="project" value="TreeGrafter"/>
</dbReference>
<comment type="similarity">
    <text evidence="3">Belongs to the FAD-dependent oxidoreductase 2 family. FRD/SDH subfamily.</text>
</comment>
<evidence type="ECO:0000256" key="2">
    <source>
        <dbReference type="ARBA" id="ARBA00004170"/>
    </source>
</evidence>
<dbReference type="Pfam" id="PF00890">
    <property type="entry name" value="FAD_binding_2"/>
    <property type="match status" value="1"/>
</dbReference>
<dbReference type="SUPFAM" id="SSF51905">
    <property type="entry name" value="FAD/NAD(P)-binding domain"/>
    <property type="match status" value="1"/>
</dbReference>
<evidence type="ECO:0000256" key="1">
    <source>
        <dbReference type="ARBA" id="ARBA00001974"/>
    </source>
</evidence>
<sequence length="571" mass="62867">MSIPIYKYDVVIVGAGLAGCAAAREAAHTGLSVCVLTKLHPLRSHSGAAQGGINAALSAEDSTELHEFDTVKGSDYLGDQDVIKLMCEKAPETIRWAENMGAVFSRDQEGRISQRPFGGQSSPRACYAKDRTGLTLLQTIYEQAHRDGVDFKDEYYVADLIYENGKVSGVIAYDLVNSNPMIFNSRVVMFATGGYGRAFKVNSNAHANTGDALSIVARHGLPLEDMEFVQFHPTGIAGSGVLISEAARGEGGKLFNSKGERFMEKYAPNKLELASRDVVSRAITQEILEGRGCGENKDHVHIDLTHLGADLINTKLPELRDLAITFLGQDMIKEPISIAATAHYSMGGIPCDISGHVRKDSKSFVEGFYAAGECACVSVHGANRLGANSVLEALFFGRHVGKVIVDDVKKGISLKDATSKDILRTTNEMKKLITSNGDERVSALRDELQQGMTDNAGVFRTEKSLLIQKENLKTLKERFQNIRIDDKSKVYNTDLQEAIELGHMLDFSSFIVEGAILRRESRGAHYREEFQIRDDENFLKHTMTYMNKDGNLTTEYMDVVLGNFKPEARTY</sequence>
<dbReference type="PANTHER" id="PTHR11632">
    <property type="entry name" value="SUCCINATE DEHYDROGENASE 2 FLAVOPROTEIN SUBUNIT"/>
    <property type="match status" value="1"/>
</dbReference>
<dbReference type="InterPro" id="IPR036188">
    <property type="entry name" value="FAD/NAD-bd_sf"/>
</dbReference>
<keyword evidence="5" id="KW-0813">Transport</keyword>
<dbReference type="InterPro" id="IPR015939">
    <property type="entry name" value="Fum_Rdtase/Succ_DH_flav-like_C"/>
</dbReference>
<evidence type="ECO:0000256" key="4">
    <source>
        <dbReference type="ARBA" id="ARBA00012792"/>
    </source>
</evidence>
<dbReference type="GO" id="GO:0008177">
    <property type="term" value="F:succinate dehydrogenase (quinone) activity"/>
    <property type="evidence" value="ECO:0007669"/>
    <property type="project" value="UniProtKB-EC"/>
</dbReference>
<keyword evidence="6" id="KW-0285">Flavoprotein</keyword>
<dbReference type="Gene3D" id="3.90.700.10">
    <property type="entry name" value="Succinate dehydrogenase/fumarate reductase flavoprotein, catalytic domain"/>
    <property type="match status" value="1"/>
</dbReference>
<dbReference type="FunFam" id="1.20.58.100:FF:000001">
    <property type="entry name" value="Succinate dehydrogenase flavoprotein subunit (SdhA)"/>
    <property type="match status" value="1"/>
</dbReference>
<dbReference type="InterPro" id="IPR030664">
    <property type="entry name" value="SdhA/FrdA/AprA"/>
</dbReference>
<evidence type="ECO:0000256" key="10">
    <source>
        <dbReference type="ARBA" id="ARBA00023136"/>
    </source>
</evidence>
<organism evidence="13">
    <name type="scientific">hydrothermal vent metagenome</name>
    <dbReference type="NCBI Taxonomy" id="652676"/>
    <lineage>
        <taxon>unclassified sequences</taxon>
        <taxon>metagenomes</taxon>
        <taxon>ecological metagenomes</taxon>
    </lineage>
</organism>
<dbReference type="GO" id="GO:0050660">
    <property type="term" value="F:flavin adenine dinucleotide binding"/>
    <property type="evidence" value="ECO:0007669"/>
    <property type="project" value="InterPro"/>
</dbReference>
<dbReference type="PANTHER" id="PTHR11632:SF51">
    <property type="entry name" value="SUCCINATE DEHYDROGENASE [UBIQUINONE] FLAVOPROTEIN SUBUNIT, MITOCHONDRIAL"/>
    <property type="match status" value="1"/>
</dbReference>
<dbReference type="InterPro" id="IPR014006">
    <property type="entry name" value="Succ_Dhase_FrdA_Gneg"/>
</dbReference>